<name>A0ABT1QNV3_9GAMM</name>
<evidence type="ECO:0000313" key="2">
    <source>
        <dbReference type="Proteomes" id="UP001165498"/>
    </source>
</evidence>
<dbReference type="RefSeq" id="WP_255911570.1">
    <property type="nucleotide sequence ID" value="NZ_JANFQO010000003.1"/>
</dbReference>
<dbReference type="SMART" id="SM00855">
    <property type="entry name" value="PGAM"/>
    <property type="match status" value="1"/>
</dbReference>
<dbReference type="InterPro" id="IPR029033">
    <property type="entry name" value="His_PPase_superfam"/>
</dbReference>
<dbReference type="Pfam" id="PF00300">
    <property type="entry name" value="His_Phos_1"/>
    <property type="match status" value="1"/>
</dbReference>
<dbReference type="Proteomes" id="UP001165498">
    <property type="component" value="Unassembled WGS sequence"/>
</dbReference>
<accession>A0ABT1QNV3</accession>
<dbReference type="CDD" id="cd07067">
    <property type="entry name" value="HP_PGM_like"/>
    <property type="match status" value="1"/>
</dbReference>
<organism evidence="1 2">
    <name type="scientific">Tahibacter harae</name>
    <dbReference type="NCBI Taxonomy" id="2963937"/>
    <lineage>
        <taxon>Bacteria</taxon>
        <taxon>Pseudomonadati</taxon>
        <taxon>Pseudomonadota</taxon>
        <taxon>Gammaproteobacteria</taxon>
        <taxon>Lysobacterales</taxon>
        <taxon>Rhodanobacteraceae</taxon>
        <taxon>Tahibacter</taxon>
    </lineage>
</organism>
<dbReference type="Gene3D" id="3.40.50.1240">
    <property type="entry name" value="Phosphoglycerate mutase-like"/>
    <property type="match status" value="1"/>
</dbReference>
<keyword evidence="2" id="KW-1185">Reference proteome</keyword>
<dbReference type="InterPro" id="IPR013078">
    <property type="entry name" value="His_Pase_superF_clade-1"/>
</dbReference>
<dbReference type="EMBL" id="JANFQO010000003">
    <property type="protein sequence ID" value="MCQ4163893.1"/>
    <property type="molecule type" value="Genomic_DNA"/>
</dbReference>
<dbReference type="SUPFAM" id="SSF53254">
    <property type="entry name" value="Phosphoglycerate mutase-like"/>
    <property type="match status" value="1"/>
</dbReference>
<comment type="caution">
    <text evidence="1">The sequence shown here is derived from an EMBL/GenBank/DDBJ whole genome shotgun (WGS) entry which is preliminary data.</text>
</comment>
<dbReference type="PANTHER" id="PTHR46192">
    <property type="entry name" value="BROAD-RANGE ACID PHOSPHATASE DET1"/>
    <property type="match status" value="1"/>
</dbReference>
<gene>
    <name evidence="1" type="ORF">NM961_04135</name>
</gene>
<reference evidence="1" key="1">
    <citation type="submission" date="2022-07" db="EMBL/GenBank/DDBJ databases">
        <title>Tahibacter sp., a new gammaproteobacterium isolated from the silt sample collected at pig farm.</title>
        <authorList>
            <person name="Chen H."/>
        </authorList>
    </citation>
    <scope>NUCLEOTIDE SEQUENCE</scope>
    <source>
        <strain evidence="1">P2K</strain>
    </source>
</reference>
<sequence length="226" mass="24715">MPSFDPTRCLYACRHGESLGNIARADAEKRGLAEVVCAYRDADLPLTATGHAQAAWLGRRLAQLPPAQRPVRLICSPYRRALETADAIIRHAYANSRVAFSLDARLRPKAFGVLEGLTRRGVRERFPELAAERERVGRFHFRPPGGESRADVVQRVGDFLAQLRSRHGGEPVLLVTHQIVVNAVGHLLLDDEGDALATDDDGWVPNARLYAFGAAPVPAAQEVEAA</sequence>
<evidence type="ECO:0000313" key="1">
    <source>
        <dbReference type="EMBL" id="MCQ4163893.1"/>
    </source>
</evidence>
<proteinExistence type="predicted"/>
<protein>
    <submittedName>
        <fullName evidence="1">Histidine phosphatase family protein</fullName>
    </submittedName>
</protein>
<dbReference type="InterPro" id="IPR052765">
    <property type="entry name" value="PGM-Related"/>
</dbReference>